<reference evidence="2 3" key="1">
    <citation type="submission" date="2019-08" db="EMBL/GenBank/DDBJ databases">
        <title>A chromosome-level genome assembly, high-density linkage maps, and genome scans reveal the genomic architecture of hybrid incompatibilities underlying speciation via character displacement in darters (Percidae: Etheostominae).</title>
        <authorList>
            <person name="Moran R.L."/>
            <person name="Catchen J.M."/>
            <person name="Fuller R.C."/>
        </authorList>
    </citation>
    <scope>NUCLEOTIDE SEQUENCE [LARGE SCALE GENOMIC DNA]</scope>
    <source>
        <strain evidence="2">EspeVRDwgs_2016</strain>
        <tissue evidence="2">Muscle</tissue>
    </source>
</reference>
<dbReference type="EMBL" id="VOFY01000024">
    <property type="protein sequence ID" value="KAA8579783.1"/>
    <property type="molecule type" value="Genomic_DNA"/>
</dbReference>
<keyword evidence="1" id="KW-0812">Transmembrane</keyword>
<organism evidence="2 3">
    <name type="scientific">Etheostoma spectabile</name>
    <name type="common">orangethroat darter</name>
    <dbReference type="NCBI Taxonomy" id="54343"/>
    <lineage>
        <taxon>Eukaryota</taxon>
        <taxon>Metazoa</taxon>
        <taxon>Chordata</taxon>
        <taxon>Craniata</taxon>
        <taxon>Vertebrata</taxon>
        <taxon>Euteleostomi</taxon>
        <taxon>Actinopterygii</taxon>
        <taxon>Neopterygii</taxon>
        <taxon>Teleostei</taxon>
        <taxon>Neoteleostei</taxon>
        <taxon>Acanthomorphata</taxon>
        <taxon>Eupercaria</taxon>
        <taxon>Perciformes</taxon>
        <taxon>Percoidei</taxon>
        <taxon>Percidae</taxon>
        <taxon>Etheostomatinae</taxon>
        <taxon>Etheostoma</taxon>
    </lineage>
</organism>
<evidence type="ECO:0000256" key="1">
    <source>
        <dbReference type="SAM" id="Phobius"/>
    </source>
</evidence>
<evidence type="ECO:0000313" key="3">
    <source>
        <dbReference type="Proteomes" id="UP000327493"/>
    </source>
</evidence>
<accession>A0A5J5CFK0</accession>
<dbReference type="Proteomes" id="UP000327493">
    <property type="component" value="Chromosome 24"/>
</dbReference>
<evidence type="ECO:0000313" key="2">
    <source>
        <dbReference type="EMBL" id="KAA8579783.1"/>
    </source>
</evidence>
<feature type="transmembrane region" description="Helical" evidence="1">
    <location>
        <begin position="6"/>
        <end position="25"/>
    </location>
</feature>
<dbReference type="AlphaFoldDB" id="A0A5J5CFK0"/>
<proteinExistence type="predicted"/>
<gene>
    <name evidence="2" type="ORF">FQN60_006876</name>
</gene>
<comment type="caution">
    <text evidence="2">The sequence shown here is derived from an EMBL/GenBank/DDBJ whole genome shotgun (WGS) entry which is preliminary data.</text>
</comment>
<keyword evidence="3" id="KW-1185">Reference proteome</keyword>
<keyword evidence="1" id="KW-0472">Membrane</keyword>
<sequence length="87" mass="9784">MLILSSMMGVTVVITITAVIFSCIYRRDEDDPDDPYTSLQQPASDLYQTISHCRQGKIATEPGDIEPYSTFMQRESGLYSTVRLNVC</sequence>
<keyword evidence="1" id="KW-1133">Transmembrane helix</keyword>
<protein>
    <submittedName>
        <fullName evidence="2">Uncharacterized protein</fullName>
    </submittedName>
</protein>
<name>A0A5J5CFK0_9PERO</name>